<sequence>MSADVTAMAPAVPALDNSFGAILIGTFIGLTMYGLSLHQMFRYFHAYPGDTFILKGTVLCLSILDTFHSIACMHASYHYLVNNYFRPQVLLVGVWYVQILAPVTGVTVLVAQSFYARRIYRLGSGYALVVIPIALFMLGTAGFTIAASYEIFAQATFAKFEHFTWLMSGGFACSLATDVVLAVTLIVFLMRSRTAFKKTNSMLSVLVVYTINTGLLTSALSLASLAFGLSHPENMIYIAVNMLATKSYVNAVLAVVNSRRGVAESTRETGGFGTFGLTAQQQLSQRVPARMDTFRASAVQRDVIDVHWNIPPEDDVPMKNHGVESKRDGDVV</sequence>
<name>A0A4Q9PG70_9APHY</name>
<evidence type="ECO:0000313" key="4">
    <source>
        <dbReference type="Proteomes" id="UP000292082"/>
    </source>
</evidence>
<evidence type="ECO:0000259" key="2">
    <source>
        <dbReference type="Pfam" id="PF20152"/>
    </source>
</evidence>
<keyword evidence="1" id="KW-1133">Transmembrane helix</keyword>
<feature type="transmembrane region" description="Helical" evidence="1">
    <location>
        <begin position="18"/>
        <end position="37"/>
    </location>
</feature>
<keyword evidence="1" id="KW-0812">Transmembrane</keyword>
<reference evidence="3 4" key="1">
    <citation type="submission" date="2019-01" db="EMBL/GenBank/DDBJ databases">
        <title>Draft genome sequences of three monokaryotic isolates of the white-rot basidiomycete fungus Dichomitus squalens.</title>
        <authorList>
            <consortium name="DOE Joint Genome Institute"/>
            <person name="Lopez S.C."/>
            <person name="Andreopoulos B."/>
            <person name="Pangilinan J."/>
            <person name="Lipzen A."/>
            <person name="Riley R."/>
            <person name="Ahrendt S."/>
            <person name="Ng V."/>
            <person name="Barry K."/>
            <person name="Daum C."/>
            <person name="Grigoriev I.V."/>
            <person name="Hilden K.S."/>
            <person name="Makela M.R."/>
            <person name="de Vries R.P."/>
        </authorList>
    </citation>
    <scope>NUCLEOTIDE SEQUENCE [LARGE SCALE GENOMIC DNA]</scope>
    <source>
        <strain evidence="3 4">CBS 464.89</strain>
    </source>
</reference>
<keyword evidence="4" id="KW-1185">Reference proteome</keyword>
<proteinExistence type="predicted"/>
<evidence type="ECO:0000256" key="1">
    <source>
        <dbReference type="SAM" id="Phobius"/>
    </source>
</evidence>
<evidence type="ECO:0000313" key="3">
    <source>
        <dbReference type="EMBL" id="TBU53315.1"/>
    </source>
</evidence>
<feature type="transmembrane region" description="Helical" evidence="1">
    <location>
        <begin position="169"/>
        <end position="190"/>
    </location>
</feature>
<organism evidence="3 4">
    <name type="scientific">Dichomitus squalens</name>
    <dbReference type="NCBI Taxonomy" id="114155"/>
    <lineage>
        <taxon>Eukaryota</taxon>
        <taxon>Fungi</taxon>
        <taxon>Dikarya</taxon>
        <taxon>Basidiomycota</taxon>
        <taxon>Agaricomycotina</taxon>
        <taxon>Agaricomycetes</taxon>
        <taxon>Polyporales</taxon>
        <taxon>Polyporaceae</taxon>
        <taxon>Dichomitus</taxon>
    </lineage>
</organism>
<feature type="transmembrane region" description="Helical" evidence="1">
    <location>
        <begin position="126"/>
        <end position="149"/>
    </location>
</feature>
<gene>
    <name evidence="3" type="ORF">BD310DRAFT_860482</name>
</gene>
<feature type="domain" description="DUF6534" evidence="2">
    <location>
        <begin position="174"/>
        <end position="260"/>
    </location>
</feature>
<protein>
    <recommendedName>
        <fullName evidence="2">DUF6534 domain-containing protein</fullName>
    </recommendedName>
</protein>
<dbReference type="InterPro" id="IPR045339">
    <property type="entry name" value="DUF6534"/>
</dbReference>
<feature type="transmembrane region" description="Helical" evidence="1">
    <location>
        <begin position="58"/>
        <end position="77"/>
    </location>
</feature>
<dbReference type="PANTHER" id="PTHR40465">
    <property type="entry name" value="CHROMOSOME 1, WHOLE GENOME SHOTGUN SEQUENCE"/>
    <property type="match status" value="1"/>
</dbReference>
<accession>A0A4Q9PG70</accession>
<feature type="transmembrane region" description="Helical" evidence="1">
    <location>
        <begin position="235"/>
        <end position="256"/>
    </location>
</feature>
<keyword evidence="1" id="KW-0472">Membrane</keyword>
<feature type="transmembrane region" description="Helical" evidence="1">
    <location>
        <begin position="89"/>
        <end position="114"/>
    </location>
</feature>
<dbReference type="Pfam" id="PF20152">
    <property type="entry name" value="DUF6534"/>
    <property type="match status" value="1"/>
</dbReference>
<dbReference type="Proteomes" id="UP000292082">
    <property type="component" value="Unassembled WGS sequence"/>
</dbReference>
<dbReference type="EMBL" id="ML145218">
    <property type="protein sequence ID" value="TBU53315.1"/>
    <property type="molecule type" value="Genomic_DNA"/>
</dbReference>
<feature type="transmembrane region" description="Helical" evidence="1">
    <location>
        <begin position="202"/>
        <end position="229"/>
    </location>
</feature>
<dbReference type="AlphaFoldDB" id="A0A4Q9PG70"/>
<dbReference type="PANTHER" id="PTHR40465:SF1">
    <property type="entry name" value="DUF6534 DOMAIN-CONTAINING PROTEIN"/>
    <property type="match status" value="1"/>
</dbReference>